<evidence type="ECO:0000256" key="1">
    <source>
        <dbReference type="SAM" id="MobiDB-lite"/>
    </source>
</evidence>
<dbReference type="WBParaSite" id="nRc.2.0.1.t28411-RA">
    <property type="protein sequence ID" value="nRc.2.0.1.t28411-RA"/>
    <property type="gene ID" value="nRc.2.0.1.g28411"/>
</dbReference>
<name>A0A915JRA4_ROMCU</name>
<reference evidence="3" key="1">
    <citation type="submission" date="2022-11" db="UniProtKB">
        <authorList>
            <consortium name="WormBaseParasite"/>
        </authorList>
    </citation>
    <scope>IDENTIFICATION</scope>
</reference>
<dbReference type="Proteomes" id="UP000887565">
    <property type="component" value="Unplaced"/>
</dbReference>
<evidence type="ECO:0000313" key="2">
    <source>
        <dbReference type="Proteomes" id="UP000887565"/>
    </source>
</evidence>
<protein>
    <submittedName>
        <fullName evidence="3">Uncharacterized protein</fullName>
    </submittedName>
</protein>
<proteinExistence type="predicted"/>
<accession>A0A915JRA4</accession>
<keyword evidence="2" id="KW-1185">Reference proteome</keyword>
<evidence type="ECO:0000313" key="3">
    <source>
        <dbReference type="WBParaSite" id="nRc.2.0.1.t28411-RA"/>
    </source>
</evidence>
<feature type="compositionally biased region" description="Polar residues" evidence="1">
    <location>
        <begin position="8"/>
        <end position="22"/>
    </location>
</feature>
<feature type="region of interest" description="Disordered" evidence="1">
    <location>
        <begin position="1"/>
        <end position="39"/>
    </location>
</feature>
<feature type="compositionally biased region" description="Basic and acidic residues" evidence="1">
    <location>
        <begin position="23"/>
        <end position="34"/>
    </location>
</feature>
<sequence length="53" mass="5825">MKSRKASSKPNVKNDNGSTAANEDQRPKDEEKQASPHRKMLMAAGLCCLHASR</sequence>
<dbReference type="AlphaFoldDB" id="A0A915JRA4"/>
<organism evidence="2 3">
    <name type="scientific">Romanomermis culicivorax</name>
    <name type="common">Nematode worm</name>
    <dbReference type="NCBI Taxonomy" id="13658"/>
    <lineage>
        <taxon>Eukaryota</taxon>
        <taxon>Metazoa</taxon>
        <taxon>Ecdysozoa</taxon>
        <taxon>Nematoda</taxon>
        <taxon>Enoplea</taxon>
        <taxon>Dorylaimia</taxon>
        <taxon>Mermithida</taxon>
        <taxon>Mermithoidea</taxon>
        <taxon>Mermithidae</taxon>
        <taxon>Romanomermis</taxon>
    </lineage>
</organism>